<dbReference type="GO" id="GO:0005524">
    <property type="term" value="F:ATP binding"/>
    <property type="evidence" value="ECO:0007669"/>
    <property type="project" value="UniProtKB-KW"/>
</dbReference>
<keyword evidence="12" id="KW-1185">Reference proteome</keyword>
<dbReference type="InterPro" id="IPR007370">
    <property type="entry name" value="Glu_cys_ligase"/>
</dbReference>
<comment type="catalytic activity">
    <reaction evidence="7 8 9">
        <text>L-cysteine + L-glutamate + ATP = gamma-L-glutamyl-L-cysteine + ADP + phosphate + H(+)</text>
        <dbReference type="Rhea" id="RHEA:13285"/>
        <dbReference type="ChEBI" id="CHEBI:15378"/>
        <dbReference type="ChEBI" id="CHEBI:29985"/>
        <dbReference type="ChEBI" id="CHEBI:30616"/>
        <dbReference type="ChEBI" id="CHEBI:35235"/>
        <dbReference type="ChEBI" id="CHEBI:43474"/>
        <dbReference type="ChEBI" id="CHEBI:58173"/>
        <dbReference type="ChEBI" id="CHEBI:456216"/>
        <dbReference type="EC" id="6.3.2.2"/>
    </reaction>
</comment>
<dbReference type="EMBL" id="PRDW01000015">
    <property type="protein sequence ID" value="PPB82016.1"/>
    <property type="molecule type" value="Genomic_DNA"/>
</dbReference>
<dbReference type="SUPFAM" id="SSF55931">
    <property type="entry name" value="Glutamine synthetase/guanido kinase"/>
    <property type="match status" value="1"/>
</dbReference>
<evidence type="ECO:0000259" key="10">
    <source>
        <dbReference type="Pfam" id="PF04262"/>
    </source>
</evidence>
<dbReference type="InterPro" id="IPR006334">
    <property type="entry name" value="Glut_cys_ligase"/>
</dbReference>
<dbReference type="HAMAP" id="MF_00578">
    <property type="entry name" value="Glu_cys_ligase"/>
    <property type="match status" value="1"/>
</dbReference>
<dbReference type="OrthoDB" id="9803907at2"/>
<dbReference type="AlphaFoldDB" id="A0A2P5K7G8"/>
<keyword evidence="3 8" id="KW-0436">Ligase</keyword>
<dbReference type="GO" id="GO:0004357">
    <property type="term" value="F:glutamate-cysteine ligase activity"/>
    <property type="evidence" value="ECO:0007669"/>
    <property type="project" value="UniProtKB-UniRule"/>
</dbReference>
<comment type="pathway">
    <text evidence="1 8 9">Sulfur metabolism; glutathione biosynthesis; glutathione from L-cysteine and L-glutamate: step 1/2.</text>
</comment>
<evidence type="ECO:0000256" key="3">
    <source>
        <dbReference type="ARBA" id="ARBA00022598"/>
    </source>
</evidence>
<dbReference type="GO" id="GO:0006750">
    <property type="term" value="P:glutathione biosynthetic process"/>
    <property type="evidence" value="ECO:0007669"/>
    <property type="project" value="UniProtKB-UniRule"/>
</dbReference>
<feature type="domain" description="Glutamate--cysteine ligase" evidence="10">
    <location>
        <begin position="19"/>
        <end position="391"/>
    </location>
</feature>
<dbReference type="Gene3D" id="3.30.590.20">
    <property type="match status" value="1"/>
</dbReference>
<dbReference type="GO" id="GO:0005829">
    <property type="term" value="C:cytosol"/>
    <property type="evidence" value="ECO:0007669"/>
    <property type="project" value="TreeGrafter"/>
</dbReference>
<evidence type="ECO:0000256" key="1">
    <source>
        <dbReference type="ARBA" id="ARBA00005006"/>
    </source>
</evidence>
<evidence type="ECO:0000313" key="11">
    <source>
        <dbReference type="EMBL" id="PPB82016.1"/>
    </source>
</evidence>
<gene>
    <name evidence="8" type="primary">gshA</name>
    <name evidence="11" type="ORF">B0O95_11535</name>
</gene>
<evidence type="ECO:0000256" key="2">
    <source>
        <dbReference type="ARBA" id="ARBA00008772"/>
    </source>
</evidence>
<comment type="similarity">
    <text evidence="2 8">Belongs to the glutamate--cysteine ligase type 1 family. Type 1 subfamily.</text>
</comment>
<dbReference type="NCBIfam" id="TIGR01434">
    <property type="entry name" value="glu_cys_ligase"/>
    <property type="match status" value="1"/>
</dbReference>
<comment type="caution">
    <text evidence="11">The sequence shown here is derived from an EMBL/GenBank/DDBJ whole genome shotgun (WGS) entry which is preliminary data.</text>
</comment>
<dbReference type="RefSeq" id="WP_104078307.1">
    <property type="nucleotide sequence ID" value="NZ_CP062178.1"/>
</dbReference>
<evidence type="ECO:0000256" key="8">
    <source>
        <dbReference type="HAMAP-Rule" id="MF_00578"/>
    </source>
</evidence>
<evidence type="ECO:0000256" key="9">
    <source>
        <dbReference type="RuleBase" id="RU004391"/>
    </source>
</evidence>
<accession>A0A2P5K7G8</accession>
<dbReference type="GO" id="GO:0046872">
    <property type="term" value="F:metal ion binding"/>
    <property type="evidence" value="ECO:0007669"/>
    <property type="project" value="TreeGrafter"/>
</dbReference>
<dbReference type="PANTHER" id="PTHR38761:SF1">
    <property type="entry name" value="GLUTAMATE--CYSTEINE LIGASE"/>
    <property type="match status" value="1"/>
</dbReference>
<keyword evidence="6 8" id="KW-0067">ATP-binding</keyword>
<dbReference type="PANTHER" id="PTHR38761">
    <property type="entry name" value="GLUTAMATE--CYSTEINE LIGASE"/>
    <property type="match status" value="1"/>
</dbReference>
<protein>
    <recommendedName>
        <fullName evidence="8">Glutamate--cysteine ligase</fullName>
        <ecNumber evidence="8">6.3.2.2</ecNumber>
    </recommendedName>
    <alternativeName>
        <fullName evidence="8">Gamma-ECS</fullName>
        <shortName evidence="8">GCS</shortName>
    </alternativeName>
    <alternativeName>
        <fullName evidence="8">Gamma-glutamylcysteine synthetase</fullName>
    </alternativeName>
</protein>
<evidence type="ECO:0000256" key="5">
    <source>
        <dbReference type="ARBA" id="ARBA00022741"/>
    </source>
</evidence>
<dbReference type="EC" id="6.3.2.2" evidence="8"/>
<evidence type="ECO:0000256" key="7">
    <source>
        <dbReference type="ARBA" id="ARBA00048819"/>
    </source>
</evidence>
<name>A0A2P5K7G8_9BURK</name>
<proteinExistence type="inferred from homology"/>
<evidence type="ECO:0000313" key="12">
    <source>
        <dbReference type="Proteomes" id="UP000243096"/>
    </source>
</evidence>
<dbReference type="Pfam" id="PF04262">
    <property type="entry name" value="Glu_cys_ligase"/>
    <property type="match status" value="1"/>
</dbReference>
<keyword evidence="4 8" id="KW-0317">Glutathione biosynthesis</keyword>
<keyword evidence="5 8" id="KW-0547">Nucleotide-binding</keyword>
<evidence type="ECO:0000256" key="6">
    <source>
        <dbReference type="ARBA" id="ARBA00022840"/>
    </source>
</evidence>
<sequence>MLKNTPTLPTTDAYAQRLALLAQSAHRPLLAQGLRGVEKESLRVQHDGTLAPTPHPAALGSALTHEQLTTDYSEALLEMITPAGHAADVMLEQLDTLHRYVYESIGDELLWNASMPCVLPPEEQIPIAQYGTSNIGRLKHVYRRGLALRYGRAMQCIAGIHYNFSLHEDIWRLLQQHERVDGSPLQYQSDAYLALIRNFRRSSWLLMLLFGASPALSRSFVRERAHALDTFDADTLFLPYATSLRMSDLGYQNTSAQAALRADYNSLDGYLHNLANAVSQPYAPYEQFGTQRDGEWLQINTNVLQIENEFYSTIRPKRVTQPGERPLHALASRGVQYIEVRLLDIDPFEATGISATTARFVEAYLLFCALDASPLLHEAECTEAGNNFARVVTQGRRPGLELSRGGRPLPLRDWAVELLEQIGPAAALLDAQEGGSRYGDALAAQRAKVEDFSLTPSARVLEDMRTTGRSFVRFALEHSAQHAAGMRARPLPRELHAHYAALAARSLQQQAEIERTEVGHFDQFVAAYRAYTLNRISV</sequence>
<evidence type="ECO:0000256" key="4">
    <source>
        <dbReference type="ARBA" id="ARBA00022684"/>
    </source>
</evidence>
<dbReference type="Proteomes" id="UP000243096">
    <property type="component" value="Unassembled WGS sequence"/>
</dbReference>
<organism evidence="11 12">
    <name type="scientific">Mycetohabitans endofungorum</name>
    <dbReference type="NCBI Taxonomy" id="417203"/>
    <lineage>
        <taxon>Bacteria</taxon>
        <taxon>Pseudomonadati</taxon>
        <taxon>Pseudomonadota</taxon>
        <taxon>Betaproteobacteria</taxon>
        <taxon>Burkholderiales</taxon>
        <taxon>Burkholderiaceae</taxon>
        <taxon>Mycetohabitans</taxon>
    </lineage>
</organism>
<reference evidence="11 12" key="1">
    <citation type="submission" date="2018-01" db="EMBL/GenBank/DDBJ databases">
        <title>Genomic Encyclopedia of Type Strains, Phase III (KMG-III): the genomes of soil and plant-associated and newly described type strains.</title>
        <authorList>
            <person name="Whitman W."/>
        </authorList>
    </citation>
    <scope>NUCLEOTIDE SEQUENCE [LARGE SCALE GENOMIC DNA]</scope>
    <source>
        <strain evidence="11 12">HKI456</strain>
    </source>
</reference>
<dbReference type="InterPro" id="IPR014746">
    <property type="entry name" value="Gln_synth/guanido_kin_cat_dom"/>
</dbReference>
<dbReference type="UniPathway" id="UPA00142">
    <property type="reaction ID" value="UER00209"/>
</dbReference>